<protein>
    <submittedName>
        <fullName evidence="2">Uncharacterized protein</fullName>
    </submittedName>
</protein>
<evidence type="ECO:0000313" key="2">
    <source>
        <dbReference type="EMBL" id="PUZ43344.1"/>
    </source>
</evidence>
<reference evidence="2 3" key="1">
    <citation type="submission" date="2018-04" db="EMBL/GenBank/DDBJ databases">
        <title>WGS assembly of Panicum hallii var. hallii HAL2.</title>
        <authorList>
            <person name="Lovell J."/>
            <person name="Jenkins J."/>
            <person name="Lowry D."/>
            <person name="Mamidi S."/>
            <person name="Sreedasyam A."/>
            <person name="Weng X."/>
            <person name="Barry K."/>
            <person name="Bonette J."/>
            <person name="Campitelli B."/>
            <person name="Daum C."/>
            <person name="Gordon S."/>
            <person name="Gould B."/>
            <person name="Lipzen A."/>
            <person name="MacQueen A."/>
            <person name="Palacio-Mejia J."/>
            <person name="Plott C."/>
            <person name="Shakirov E."/>
            <person name="Shu S."/>
            <person name="Yoshinaga Y."/>
            <person name="Zane M."/>
            <person name="Rokhsar D."/>
            <person name="Grimwood J."/>
            <person name="Schmutz J."/>
            <person name="Juenger T."/>
        </authorList>
    </citation>
    <scope>NUCLEOTIDE SEQUENCE [LARGE SCALE GENOMIC DNA]</scope>
    <source>
        <strain evidence="3">cv. HAL2</strain>
    </source>
</reference>
<dbReference type="EMBL" id="CM009756">
    <property type="protein sequence ID" value="PUZ43344.1"/>
    <property type="molecule type" value="Genomic_DNA"/>
</dbReference>
<keyword evidence="3" id="KW-1185">Reference proteome</keyword>
<sequence>MARGTEVTRQPLSTASQPGPVQKVIRPADTKIILPRMPEGLYFLYSTNMWEGKDHPAGAEVSRPYATQVNA</sequence>
<name>A0A2T7CJ35_9POAL</name>
<proteinExistence type="predicted"/>
<dbReference type="Gramene" id="PUZ43344">
    <property type="protein sequence ID" value="PUZ43344"/>
    <property type="gene ID" value="GQ55_8G000800"/>
</dbReference>
<feature type="compositionally biased region" description="Polar residues" evidence="1">
    <location>
        <begin position="7"/>
        <end position="19"/>
    </location>
</feature>
<dbReference type="AlphaFoldDB" id="A0A2T7CJ35"/>
<evidence type="ECO:0000256" key="1">
    <source>
        <dbReference type="SAM" id="MobiDB-lite"/>
    </source>
</evidence>
<dbReference type="Proteomes" id="UP000244336">
    <property type="component" value="Chromosome 8"/>
</dbReference>
<evidence type="ECO:0000313" key="3">
    <source>
        <dbReference type="Proteomes" id="UP000244336"/>
    </source>
</evidence>
<gene>
    <name evidence="2" type="ORF">GQ55_8G000800</name>
</gene>
<organism evidence="2 3">
    <name type="scientific">Panicum hallii var. hallii</name>
    <dbReference type="NCBI Taxonomy" id="1504633"/>
    <lineage>
        <taxon>Eukaryota</taxon>
        <taxon>Viridiplantae</taxon>
        <taxon>Streptophyta</taxon>
        <taxon>Embryophyta</taxon>
        <taxon>Tracheophyta</taxon>
        <taxon>Spermatophyta</taxon>
        <taxon>Magnoliopsida</taxon>
        <taxon>Liliopsida</taxon>
        <taxon>Poales</taxon>
        <taxon>Poaceae</taxon>
        <taxon>PACMAD clade</taxon>
        <taxon>Panicoideae</taxon>
        <taxon>Panicodae</taxon>
        <taxon>Paniceae</taxon>
        <taxon>Panicinae</taxon>
        <taxon>Panicum</taxon>
        <taxon>Panicum sect. Panicum</taxon>
    </lineage>
</organism>
<feature type="region of interest" description="Disordered" evidence="1">
    <location>
        <begin position="1"/>
        <end position="22"/>
    </location>
</feature>
<accession>A0A2T7CJ35</accession>